<dbReference type="InterPro" id="IPR036942">
    <property type="entry name" value="Beta-barrel_TonB_sf"/>
</dbReference>
<evidence type="ECO:0000256" key="11">
    <source>
        <dbReference type="PROSITE-ProRule" id="PRU01360"/>
    </source>
</evidence>
<evidence type="ECO:0000256" key="6">
    <source>
        <dbReference type="ARBA" id="ARBA00023004"/>
    </source>
</evidence>
<evidence type="ECO:0000256" key="8">
    <source>
        <dbReference type="ARBA" id="ARBA00023077"/>
    </source>
</evidence>
<dbReference type="Pfam" id="PF00593">
    <property type="entry name" value="TonB_dep_Rec_b-barrel"/>
    <property type="match status" value="1"/>
</dbReference>
<feature type="domain" description="TonB-dependent receptor plug" evidence="15">
    <location>
        <begin position="60"/>
        <end position="172"/>
    </location>
</feature>
<protein>
    <submittedName>
        <fullName evidence="16">Iron complex outermembrane receptor protein</fullName>
    </submittedName>
</protein>
<dbReference type="InterPro" id="IPR039426">
    <property type="entry name" value="TonB-dep_rcpt-like"/>
</dbReference>
<evidence type="ECO:0000256" key="3">
    <source>
        <dbReference type="ARBA" id="ARBA00022452"/>
    </source>
</evidence>
<evidence type="ECO:0000256" key="13">
    <source>
        <dbReference type="SAM" id="SignalP"/>
    </source>
</evidence>
<keyword evidence="5 11" id="KW-0812">Transmembrane</keyword>
<keyword evidence="8 12" id="KW-0798">TonB box</keyword>
<comment type="caution">
    <text evidence="16">The sequence shown here is derived from an EMBL/GenBank/DDBJ whole genome shotgun (WGS) entry which is preliminary data.</text>
</comment>
<name>A0ABU1MTM8_9CAUL</name>
<dbReference type="Proteomes" id="UP001262754">
    <property type="component" value="Unassembled WGS sequence"/>
</dbReference>
<keyword evidence="3 11" id="KW-1134">Transmembrane beta strand</keyword>
<dbReference type="Gene3D" id="2.40.170.20">
    <property type="entry name" value="TonB-dependent receptor, beta-barrel domain"/>
    <property type="match status" value="1"/>
</dbReference>
<dbReference type="PANTHER" id="PTHR32552:SF81">
    <property type="entry name" value="TONB-DEPENDENT OUTER MEMBRANE RECEPTOR"/>
    <property type="match status" value="1"/>
</dbReference>
<keyword evidence="4" id="KW-0410">Iron transport</keyword>
<comment type="subcellular location">
    <subcellularLocation>
        <location evidence="1 11">Cell outer membrane</location>
        <topology evidence="1 11">Multi-pass membrane protein</topology>
    </subcellularLocation>
</comment>
<evidence type="ECO:0000256" key="2">
    <source>
        <dbReference type="ARBA" id="ARBA00022448"/>
    </source>
</evidence>
<evidence type="ECO:0000256" key="7">
    <source>
        <dbReference type="ARBA" id="ARBA00023065"/>
    </source>
</evidence>
<dbReference type="Pfam" id="PF07715">
    <property type="entry name" value="Plug"/>
    <property type="match status" value="1"/>
</dbReference>
<dbReference type="CDD" id="cd01347">
    <property type="entry name" value="ligand_gated_channel"/>
    <property type="match status" value="1"/>
</dbReference>
<reference evidence="16 17" key="1">
    <citation type="submission" date="2023-07" db="EMBL/GenBank/DDBJ databases">
        <title>Sorghum-associated microbial communities from plants grown in Nebraska, USA.</title>
        <authorList>
            <person name="Schachtman D."/>
        </authorList>
    </citation>
    <scope>NUCLEOTIDE SEQUENCE [LARGE SCALE GENOMIC DNA]</scope>
    <source>
        <strain evidence="16 17">DS2154</strain>
    </source>
</reference>
<comment type="similarity">
    <text evidence="11 12">Belongs to the TonB-dependent receptor family.</text>
</comment>
<keyword evidence="13" id="KW-0732">Signal</keyword>
<keyword evidence="9 11" id="KW-0472">Membrane</keyword>
<feature type="domain" description="TonB-dependent receptor-like beta-barrel" evidence="14">
    <location>
        <begin position="315"/>
        <end position="730"/>
    </location>
</feature>
<dbReference type="RefSeq" id="WP_310028469.1">
    <property type="nucleotide sequence ID" value="NZ_JAVDRL010000001.1"/>
</dbReference>
<evidence type="ECO:0000256" key="1">
    <source>
        <dbReference type="ARBA" id="ARBA00004571"/>
    </source>
</evidence>
<evidence type="ECO:0000313" key="16">
    <source>
        <dbReference type="EMBL" id="MDR6529539.1"/>
    </source>
</evidence>
<sequence length="766" mass="82145">MPRNKKTSGRLRAGGLLICAAAGVQAVASPAFAQNAAQAETPTVQIEEVVVTARRREERLQDTPVAVTALAGEALESRGVESVDQIAKFAPSIRFDGAAALSGGNYNATVFIRGVGQNDFAIFSDPGVGVYVDGVYYARSIGGTLDAFDVSRIEVLRGPQGTLFGKNTIGGAVIITTDQPKDEFGGKIEGVTGSYDRLDVKGHVDIPLGEKVAVRLSAARLTRDGYGKRLLTGDDLGDRNATAARAQLRWEASDAVTVSLSADYTRAREHSAPQKLLVIGAVPGFAVGPFMANFNTYVAPGLGITAPNGARTLNTSFLTDSPFTTYGTGPNINDLDLWGGSATVDWNLGEISFKSITAVRGLKATFARDGDNTPFTFRETFNHDVQAQYSQEFQLSGLSFGERLTWVTGAYVFQERGTDSGYAKLALGLAPGASPPPYSPSAAVYTKVTSTTYALFAQGSLSLTDRLSATVGARYNRDEKDYVLDHRRIRDGGVIAQVRPGGSWNSFTPKVGLEFKATPDVLLYASVGKGFKSGGFNARPLNDASEVTEYQPETLLTYEAGAKTAWLDRRLILNVAGYFSDYQDIQVTVNQTPRNFVANAAAGEVKGVEVELQAKPTANWSFNFGGGYMDAKYTEVGSGLAAGQVLPITLATHFVKAPKWTLNGGVEYGRELPGGGRLTARVDWTRYSTVYNDVANDPDLTQPGYDLFGARLAYASPDRVWQAALFGMNLSDERYMVSGNASSGFGLKEASFGRPREWGFSLSRKF</sequence>
<keyword evidence="2 11" id="KW-0813">Transport</keyword>
<evidence type="ECO:0000256" key="12">
    <source>
        <dbReference type="RuleBase" id="RU003357"/>
    </source>
</evidence>
<dbReference type="PANTHER" id="PTHR32552">
    <property type="entry name" value="FERRICHROME IRON RECEPTOR-RELATED"/>
    <property type="match status" value="1"/>
</dbReference>
<evidence type="ECO:0000259" key="15">
    <source>
        <dbReference type="Pfam" id="PF07715"/>
    </source>
</evidence>
<dbReference type="PROSITE" id="PS52016">
    <property type="entry name" value="TONB_DEPENDENT_REC_3"/>
    <property type="match status" value="1"/>
</dbReference>
<dbReference type="SUPFAM" id="SSF56935">
    <property type="entry name" value="Porins"/>
    <property type="match status" value="1"/>
</dbReference>
<dbReference type="EMBL" id="JAVDRL010000001">
    <property type="protein sequence ID" value="MDR6529539.1"/>
    <property type="molecule type" value="Genomic_DNA"/>
</dbReference>
<evidence type="ECO:0000256" key="5">
    <source>
        <dbReference type="ARBA" id="ARBA00022692"/>
    </source>
</evidence>
<feature type="signal peptide" evidence="13">
    <location>
        <begin position="1"/>
        <end position="33"/>
    </location>
</feature>
<evidence type="ECO:0000256" key="9">
    <source>
        <dbReference type="ARBA" id="ARBA00023136"/>
    </source>
</evidence>
<dbReference type="InterPro" id="IPR012910">
    <property type="entry name" value="Plug_dom"/>
</dbReference>
<keyword evidence="7" id="KW-0406">Ion transport</keyword>
<evidence type="ECO:0000313" key="17">
    <source>
        <dbReference type="Proteomes" id="UP001262754"/>
    </source>
</evidence>
<keyword evidence="6" id="KW-0408">Iron</keyword>
<feature type="chain" id="PRO_5046392373" evidence="13">
    <location>
        <begin position="34"/>
        <end position="766"/>
    </location>
</feature>
<evidence type="ECO:0000256" key="4">
    <source>
        <dbReference type="ARBA" id="ARBA00022496"/>
    </source>
</evidence>
<dbReference type="InterPro" id="IPR000531">
    <property type="entry name" value="Beta-barrel_TonB"/>
</dbReference>
<gene>
    <name evidence="16" type="ORF">J2800_000254</name>
</gene>
<keyword evidence="16" id="KW-0675">Receptor</keyword>
<proteinExistence type="inferred from homology"/>
<keyword evidence="10 11" id="KW-0998">Cell outer membrane</keyword>
<organism evidence="16 17">
    <name type="scientific">Caulobacter rhizosphaerae</name>
    <dbReference type="NCBI Taxonomy" id="2010972"/>
    <lineage>
        <taxon>Bacteria</taxon>
        <taxon>Pseudomonadati</taxon>
        <taxon>Pseudomonadota</taxon>
        <taxon>Alphaproteobacteria</taxon>
        <taxon>Caulobacterales</taxon>
        <taxon>Caulobacteraceae</taxon>
        <taxon>Caulobacter</taxon>
    </lineage>
</organism>
<evidence type="ECO:0000256" key="10">
    <source>
        <dbReference type="ARBA" id="ARBA00023237"/>
    </source>
</evidence>
<keyword evidence="17" id="KW-1185">Reference proteome</keyword>
<evidence type="ECO:0000259" key="14">
    <source>
        <dbReference type="Pfam" id="PF00593"/>
    </source>
</evidence>
<accession>A0ABU1MTM8</accession>